<dbReference type="PANTHER" id="PTHR11280">
    <property type="entry name" value="GLUCOSAMINE-6-PHOSPHATE ISOMERASE"/>
    <property type="match status" value="1"/>
</dbReference>
<keyword evidence="3" id="KW-1185">Reference proteome</keyword>
<dbReference type="AlphaFoldDB" id="A0A1G5LP41"/>
<dbReference type="Proteomes" id="UP000199569">
    <property type="component" value="Unassembled WGS sequence"/>
</dbReference>
<dbReference type="InterPro" id="IPR004547">
    <property type="entry name" value="Glucosamine6P_isomerase"/>
</dbReference>
<evidence type="ECO:0000259" key="1">
    <source>
        <dbReference type="Pfam" id="PF01182"/>
    </source>
</evidence>
<dbReference type="PANTHER" id="PTHR11280:SF6">
    <property type="entry name" value="GLUCOSAMINE-6-PHOSPHATE ISOMERASE NAGB"/>
    <property type="match status" value="1"/>
</dbReference>
<evidence type="ECO:0000313" key="2">
    <source>
        <dbReference type="EMBL" id="SCZ13939.1"/>
    </source>
</evidence>
<proteinExistence type="predicted"/>
<dbReference type="Pfam" id="PF01182">
    <property type="entry name" value="Glucosamine_iso"/>
    <property type="match status" value="1"/>
</dbReference>
<dbReference type="GO" id="GO:0004342">
    <property type="term" value="F:glucosamine-6-phosphate deaminase activity"/>
    <property type="evidence" value="ECO:0007669"/>
    <property type="project" value="InterPro"/>
</dbReference>
<evidence type="ECO:0000313" key="3">
    <source>
        <dbReference type="Proteomes" id="UP000199569"/>
    </source>
</evidence>
<reference evidence="2 3" key="1">
    <citation type="submission" date="2016-10" db="EMBL/GenBank/DDBJ databases">
        <authorList>
            <person name="de Groot N.N."/>
        </authorList>
    </citation>
    <scope>NUCLEOTIDE SEQUENCE [LARGE SCALE GENOMIC DNA]</scope>
    <source>
        <strain evidence="2 3">CGMCC 1.7666</strain>
    </source>
</reference>
<dbReference type="EMBL" id="FMVJ01000023">
    <property type="protein sequence ID" value="SCZ13939.1"/>
    <property type="molecule type" value="Genomic_DNA"/>
</dbReference>
<organism evidence="2 3">
    <name type="scientific">Microvirga guangxiensis</name>
    <dbReference type="NCBI Taxonomy" id="549386"/>
    <lineage>
        <taxon>Bacteria</taxon>
        <taxon>Pseudomonadati</taxon>
        <taxon>Pseudomonadota</taxon>
        <taxon>Alphaproteobacteria</taxon>
        <taxon>Hyphomicrobiales</taxon>
        <taxon>Methylobacteriaceae</taxon>
        <taxon>Microvirga</taxon>
    </lineage>
</organism>
<dbReference type="Gene3D" id="3.40.50.1360">
    <property type="match status" value="1"/>
</dbReference>
<dbReference type="InterPro" id="IPR018321">
    <property type="entry name" value="Glucosamine6P_isomerase_CS"/>
</dbReference>
<dbReference type="SUPFAM" id="SSF100950">
    <property type="entry name" value="NagB/RpiA/CoA transferase-like"/>
    <property type="match status" value="1"/>
</dbReference>
<dbReference type="GO" id="GO:0006046">
    <property type="term" value="P:N-acetylglucosamine catabolic process"/>
    <property type="evidence" value="ECO:0007669"/>
    <property type="project" value="TreeGrafter"/>
</dbReference>
<dbReference type="CDD" id="cd01399">
    <property type="entry name" value="GlcN6P_deaminase"/>
    <property type="match status" value="1"/>
</dbReference>
<dbReference type="GO" id="GO:0005975">
    <property type="term" value="P:carbohydrate metabolic process"/>
    <property type="evidence" value="ECO:0007669"/>
    <property type="project" value="InterPro"/>
</dbReference>
<sequence>MGAQAIRDAIAAKGRAHIIVATGASQFEMLESLVRQPGIDWSKVTGFHLDEYIGMPDSHPASFRRYLRERFTSKLPILGAFHFIEGDAPDLNAEISRIGDLVRANPIDVTFAGIGENGHLAFNDPPADFNTDDPYIVVELDDICRQQQFGEGWFPAFEDVPRTAISMSVHQIMASRLIVLSVPDARKADAVQKALEGPVSPDCPASILQRHPACHVFLDPASASKLSPNSLRGADEGAG</sequence>
<dbReference type="STRING" id="549386.SAMN02927923_04510"/>
<name>A0A1G5LP41_9HYPH</name>
<protein>
    <submittedName>
        <fullName evidence="2">Glucosamine-6-phosphate deaminase</fullName>
    </submittedName>
</protein>
<dbReference type="PROSITE" id="PS01161">
    <property type="entry name" value="GLC_GALNAC_ISOMERASE"/>
    <property type="match status" value="1"/>
</dbReference>
<dbReference type="InterPro" id="IPR006148">
    <property type="entry name" value="Glc/Gal-6P_isomerase"/>
</dbReference>
<accession>A0A1G5LP41</accession>
<gene>
    <name evidence="2" type="ORF">SAMN02927923_04510</name>
</gene>
<dbReference type="GO" id="GO:0005737">
    <property type="term" value="C:cytoplasm"/>
    <property type="evidence" value="ECO:0007669"/>
    <property type="project" value="TreeGrafter"/>
</dbReference>
<dbReference type="GO" id="GO:0019262">
    <property type="term" value="P:N-acetylneuraminate catabolic process"/>
    <property type="evidence" value="ECO:0007669"/>
    <property type="project" value="TreeGrafter"/>
</dbReference>
<dbReference type="InterPro" id="IPR037171">
    <property type="entry name" value="NagB/RpiA_transferase-like"/>
</dbReference>
<dbReference type="GO" id="GO:0006043">
    <property type="term" value="P:glucosamine catabolic process"/>
    <property type="evidence" value="ECO:0007669"/>
    <property type="project" value="TreeGrafter"/>
</dbReference>
<dbReference type="GO" id="GO:0042802">
    <property type="term" value="F:identical protein binding"/>
    <property type="evidence" value="ECO:0007669"/>
    <property type="project" value="TreeGrafter"/>
</dbReference>
<feature type="domain" description="Glucosamine/galactosamine-6-phosphate isomerase" evidence="1">
    <location>
        <begin position="3"/>
        <end position="209"/>
    </location>
</feature>